<dbReference type="PANTHER" id="PTHR11205">
    <property type="entry name" value="RIBOSOMAL PROTEIN S7"/>
    <property type="match status" value="1"/>
</dbReference>
<gene>
    <name evidence="7" type="ORF">METZ01_LOCUS336546</name>
</gene>
<organism evidence="7">
    <name type="scientific">marine metagenome</name>
    <dbReference type="NCBI Taxonomy" id="408172"/>
    <lineage>
        <taxon>unclassified sequences</taxon>
        <taxon>metagenomes</taxon>
        <taxon>ecological metagenomes</taxon>
    </lineage>
</organism>
<evidence type="ECO:0000256" key="2">
    <source>
        <dbReference type="ARBA" id="ARBA00022730"/>
    </source>
</evidence>
<dbReference type="GO" id="GO:0015935">
    <property type="term" value="C:small ribosomal subunit"/>
    <property type="evidence" value="ECO:0007669"/>
    <property type="project" value="InterPro"/>
</dbReference>
<reference evidence="7" key="1">
    <citation type="submission" date="2018-05" db="EMBL/GenBank/DDBJ databases">
        <authorList>
            <person name="Lanie J.A."/>
            <person name="Ng W.-L."/>
            <person name="Kazmierczak K.M."/>
            <person name="Andrzejewski T.M."/>
            <person name="Davidsen T.M."/>
            <person name="Wayne K.J."/>
            <person name="Tettelin H."/>
            <person name="Glass J.I."/>
            <person name="Rusch D."/>
            <person name="Podicherti R."/>
            <person name="Tsui H.-C.T."/>
            <person name="Winkler M.E."/>
        </authorList>
    </citation>
    <scope>NUCLEOTIDE SEQUENCE</scope>
</reference>
<dbReference type="Pfam" id="PF00177">
    <property type="entry name" value="Ribosomal_S7"/>
    <property type="match status" value="1"/>
</dbReference>
<dbReference type="InterPro" id="IPR023798">
    <property type="entry name" value="Ribosomal_uS7_dom"/>
</dbReference>
<keyword evidence="4" id="KW-0689">Ribosomal protein</keyword>
<evidence type="ECO:0000256" key="3">
    <source>
        <dbReference type="ARBA" id="ARBA00022884"/>
    </source>
</evidence>
<keyword evidence="2" id="KW-0699">rRNA-binding</keyword>
<accession>A0A382QGA7</accession>
<evidence type="ECO:0000256" key="5">
    <source>
        <dbReference type="ARBA" id="ARBA00023274"/>
    </source>
</evidence>
<keyword evidence="3" id="KW-0694">RNA-binding</keyword>
<dbReference type="InterPro" id="IPR020606">
    <property type="entry name" value="Ribosomal_uS7_CS"/>
</dbReference>
<comment type="similarity">
    <text evidence="1">Belongs to the universal ribosomal protein uS7 family.</text>
</comment>
<name>A0A382QGA7_9ZZZZ</name>
<dbReference type="NCBIfam" id="TIGR01029">
    <property type="entry name" value="rpsG_bact"/>
    <property type="match status" value="1"/>
</dbReference>
<dbReference type="GO" id="GO:0006412">
    <property type="term" value="P:translation"/>
    <property type="evidence" value="ECO:0007669"/>
    <property type="project" value="InterPro"/>
</dbReference>
<evidence type="ECO:0000259" key="6">
    <source>
        <dbReference type="Pfam" id="PF00177"/>
    </source>
</evidence>
<evidence type="ECO:0000256" key="4">
    <source>
        <dbReference type="ARBA" id="ARBA00022980"/>
    </source>
</evidence>
<dbReference type="GO" id="GO:0019843">
    <property type="term" value="F:rRNA binding"/>
    <property type="evidence" value="ECO:0007669"/>
    <property type="project" value="UniProtKB-KW"/>
</dbReference>
<protein>
    <recommendedName>
        <fullName evidence="6">Small ribosomal subunit protein uS7 domain-containing protein</fullName>
    </recommendedName>
</protein>
<dbReference type="FunFam" id="1.10.455.10:FF:000001">
    <property type="entry name" value="30S ribosomal protein S7"/>
    <property type="match status" value="1"/>
</dbReference>
<dbReference type="InterPro" id="IPR005717">
    <property type="entry name" value="Ribosomal_uS7_bac/org-type"/>
</dbReference>
<evidence type="ECO:0000256" key="1">
    <source>
        <dbReference type="ARBA" id="ARBA00007151"/>
    </source>
</evidence>
<dbReference type="HAMAP" id="MF_00480_B">
    <property type="entry name" value="Ribosomal_uS7_B"/>
    <property type="match status" value="1"/>
</dbReference>
<proteinExistence type="inferred from homology"/>
<dbReference type="EMBL" id="UINC01113822">
    <property type="protein sequence ID" value="SVC83692.1"/>
    <property type="molecule type" value="Genomic_DNA"/>
</dbReference>
<keyword evidence="5" id="KW-0687">Ribonucleoprotein</keyword>
<dbReference type="SUPFAM" id="SSF47973">
    <property type="entry name" value="Ribosomal protein S7"/>
    <property type="match status" value="1"/>
</dbReference>
<dbReference type="AlphaFoldDB" id="A0A382QGA7"/>
<dbReference type="GO" id="GO:0003735">
    <property type="term" value="F:structural constituent of ribosome"/>
    <property type="evidence" value="ECO:0007669"/>
    <property type="project" value="InterPro"/>
</dbReference>
<dbReference type="InterPro" id="IPR036823">
    <property type="entry name" value="Ribosomal_uS7_dom_sf"/>
</dbReference>
<evidence type="ECO:0000313" key="7">
    <source>
        <dbReference type="EMBL" id="SVC83692.1"/>
    </source>
</evidence>
<feature type="domain" description="Small ribosomal subunit protein uS7" evidence="6">
    <location>
        <begin position="3"/>
        <end position="149"/>
    </location>
</feature>
<sequence length="156" mass="18064">MARRRDSIKREILPDPRYNSKLVAQFVNVMMRSGKKSISQRILYDSFDLIEQKSSEDGLVVFRQAINNAKPLLEIRSRRVGGATYQVPVDVRPERRTTLAIRWLIQAARSRNDKTMAERVAGEIIDAFNNQGGAMRRKDEQARMAEANRAFAHFRW</sequence>
<dbReference type="PROSITE" id="PS00052">
    <property type="entry name" value="RIBOSOMAL_S7"/>
    <property type="match status" value="1"/>
</dbReference>
<dbReference type="InterPro" id="IPR000235">
    <property type="entry name" value="Ribosomal_uS7"/>
</dbReference>
<dbReference type="CDD" id="cd14869">
    <property type="entry name" value="uS7_Bacteria"/>
    <property type="match status" value="1"/>
</dbReference>
<dbReference type="Gene3D" id="1.10.455.10">
    <property type="entry name" value="Ribosomal protein S7 domain"/>
    <property type="match status" value="1"/>
</dbReference>
<dbReference type="PIRSF" id="PIRSF002122">
    <property type="entry name" value="RPS7p_RPS7a_RPS5e_RPS7o"/>
    <property type="match status" value="1"/>
</dbReference>